<dbReference type="InterPro" id="IPR020846">
    <property type="entry name" value="MFS_dom"/>
</dbReference>
<feature type="transmembrane region" description="Helical" evidence="7">
    <location>
        <begin position="155"/>
        <end position="176"/>
    </location>
</feature>
<feature type="region of interest" description="Disordered" evidence="6">
    <location>
        <begin position="181"/>
        <end position="201"/>
    </location>
</feature>
<keyword evidence="5 7" id="KW-0472">Membrane</keyword>
<feature type="transmembrane region" description="Helical" evidence="7">
    <location>
        <begin position="369"/>
        <end position="392"/>
    </location>
</feature>
<evidence type="ECO:0000256" key="1">
    <source>
        <dbReference type="ARBA" id="ARBA00004651"/>
    </source>
</evidence>
<proteinExistence type="predicted"/>
<comment type="caution">
    <text evidence="9">The sequence shown here is derived from an EMBL/GenBank/DDBJ whole genome shotgun (WGS) entry which is preliminary data.</text>
</comment>
<keyword evidence="10" id="KW-1185">Reference proteome</keyword>
<dbReference type="PANTHER" id="PTHR43124:SF10">
    <property type="entry name" value="PURINE EFFLUX PUMP PBUE"/>
    <property type="match status" value="1"/>
</dbReference>
<evidence type="ECO:0000259" key="8">
    <source>
        <dbReference type="PROSITE" id="PS50850"/>
    </source>
</evidence>
<gene>
    <name evidence="9" type="ORF">MMF94_42385</name>
</gene>
<dbReference type="PANTHER" id="PTHR43124">
    <property type="entry name" value="PURINE EFFLUX PUMP PBUE"/>
    <property type="match status" value="1"/>
</dbReference>
<dbReference type="Gene3D" id="1.20.1250.20">
    <property type="entry name" value="MFS general substrate transporter like domains"/>
    <property type="match status" value="1"/>
</dbReference>
<accession>A0ABS9TVE4</accession>
<evidence type="ECO:0000256" key="5">
    <source>
        <dbReference type="ARBA" id="ARBA00023136"/>
    </source>
</evidence>
<reference evidence="9 10" key="1">
    <citation type="submission" date="2022-03" db="EMBL/GenBank/DDBJ databases">
        <title>Pseudonocardia alaer sp. nov., a novel actinomycete isolated from reed forest soil.</title>
        <authorList>
            <person name="Wang L."/>
        </authorList>
    </citation>
    <scope>NUCLEOTIDE SEQUENCE [LARGE SCALE GENOMIC DNA]</scope>
    <source>
        <strain evidence="9 10">Y-16303</strain>
    </source>
</reference>
<dbReference type="CDD" id="cd17324">
    <property type="entry name" value="MFS_NepI_like"/>
    <property type="match status" value="1"/>
</dbReference>
<feature type="transmembrane region" description="Helical" evidence="7">
    <location>
        <begin position="68"/>
        <end position="88"/>
    </location>
</feature>
<name>A0ABS9TVE4_9PSEU</name>
<feature type="transmembrane region" description="Helical" evidence="7">
    <location>
        <begin position="41"/>
        <end position="61"/>
    </location>
</feature>
<evidence type="ECO:0000313" key="9">
    <source>
        <dbReference type="EMBL" id="MCH6172363.1"/>
    </source>
</evidence>
<keyword evidence="4 7" id="KW-1133">Transmembrane helix</keyword>
<evidence type="ECO:0000256" key="3">
    <source>
        <dbReference type="ARBA" id="ARBA00022692"/>
    </source>
</evidence>
<dbReference type="SUPFAM" id="SSF103473">
    <property type="entry name" value="MFS general substrate transporter"/>
    <property type="match status" value="1"/>
</dbReference>
<keyword evidence="3 7" id="KW-0812">Transmembrane</keyword>
<dbReference type="InterPro" id="IPR050189">
    <property type="entry name" value="MFS_Efflux_Transporters"/>
</dbReference>
<dbReference type="Pfam" id="PF07690">
    <property type="entry name" value="MFS_1"/>
    <property type="match status" value="1"/>
</dbReference>
<evidence type="ECO:0000313" key="10">
    <source>
        <dbReference type="Proteomes" id="UP001299970"/>
    </source>
</evidence>
<keyword evidence="2" id="KW-1003">Cell membrane</keyword>
<feature type="transmembrane region" description="Helical" evidence="7">
    <location>
        <begin position="94"/>
        <end position="115"/>
    </location>
</feature>
<evidence type="ECO:0000256" key="6">
    <source>
        <dbReference type="SAM" id="MobiDB-lite"/>
    </source>
</evidence>
<dbReference type="RefSeq" id="WP_241043167.1">
    <property type="nucleotide sequence ID" value="NZ_BAAAJF010000075.1"/>
</dbReference>
<comment type="subcellular location">
    <subcellularLocation>
        <location evidence="1">Cell membrane</location>
        <topology evidence="1">Multi-pass membrane protein</topology>
    </subcellularLocation>
</comment>
<evidence type="ECO:0000256" key="4">
    <source>
        <dbReference type="ARBA" id="ARBA00022989"/>
    </source>
</evidence>
<feature type="transmembrane region" description="Helical" evidence="7">
    <location>
        <begin position="304"/>
        <end position="322"/>
    </location>
</feature>
<sequence>MSSRTLGWLTLFLVGTDLFVMSPLLPEISRGFAVSTSAGGWAVSVFAIAYLVGGPTLAALADRTGRRCVLIAALAVFAVANMATALAPSFAVLLGARGLAGLAASGITPSVYALVSATAPPAARATWLAVVTSGLLIALTIGAPAGSLLASAVGWQGVFVVLAVAALLILASTVVWTRRAAPPPPRTGANPLGATTTASTSDQYQLEPAPAVVTKVRAVSVTALWALAVYGPYTYLGTILREHLGFPPSVAAGALVCFGAGAVIGNLAGGRLADRFGGRLTSVITLLLLAGAETWFGLALHAGPVLLLASLAGMALAAYPFFSAQQARLVARYPAASGSLIAWNNTAMYAGILLGSAIGGTALTHFGPALLAFAAAGVALLAALVATSSITAPR</sequence>
<dbReference type="EMBL" id="JAKXMK010000068">
    <property type="protein sequence ID" value="MCH6172363.1"/>
    <property type="molecule type" value="Genomic_DNA"/>
</dbReference>
<dbReference type="InterPro" id="IPR011701">
    <property type="entry name" value="MFS"/>
</dbReference>
<feature type="transmembrane region" description="Helical" evidence="7">
    <location>
        <begin position="342"/>
        <end position="363"/>
    </location>
</feature>
<dbReference type="InterPro" id="IPR036259">
    <property type="entry name" value="MFS_trans_sf"/>
</dbReference>
<feature type="domain" description="Major facilitator superfamily (MFS) profile" evidence="8">
    <location>
        <begin position="3"/>
        <end position="394"/>
    </location>
</feature>
<feature type="transmembrane region" description="Helical" evidence="7">
    <location>
        <begin position="127"/>
        <end position="149"/>
    </location>
</feature>
<evidence type="ECO:0000256" key="7">
    <source>
        <dbReference type="SAM" id="Phobius"/>
    </source>
</evidence>
<organism evidence="9 10">
    <name type="scientific">Pseudonocardia alaniniphila</name>
    <dbReference type="NCBI Taxonomy" id="75291"/>
    <lineage>
        <taxon>Bacteria</taxon>
        <taxon>Bacillati</taxon>
        <taxon>Actinomycetota</taxon>
        <taxon>Actinomycetes</taxon>
        <taxon>Pseudonocardiales</taxon>
        <taxon>Pseudonocardiaceae</taxon>
        <taxon>Pseudonocardia</taxon>
    </lineage>
</organism>
<feature type="transmembrane region" description="Helical" evidence="7">
    <location>
        <begin position="280"/>
        <end position="298"/>
    </location>
</feature>
<dbReference type="PROSITE" id="PS50850">
    <property type="entry name" value="MFS"/>
    <property type="match status" value="1"/>
</dbReference>
<protein>
    <submittedName>
        <fullName evidence="9">MFS transporter</fullName>
    </submittedName>
</protein>
<feature type="transmembrane region" description="Helical" evidence="7">
    <location>
        <begin position="248"/>
        <end position="268"/>
    </location>
</feature>
<feature type="transmembrane region" description="Helical" evidence="7">
    <location>
        <begin position="218"/>
        <end position="236"/>
    </location>
</feature>
<evidence type="ECO:0000256" key="2">
    <source>
        <dbReference type="ARBA" id="ARBA00022475"/>
    </source>
</evidence>
<dbReference type="Proteomes" id="UP001299970">
    <property type="component" value="Unassembled WGS sequence"/>
</dbReference>